<dbReference type="PANTHER" id="PTHR32278:SF111">
    <property type="entry name" value="F-BOX PROTEIN PP2-B12-RELATED"/>
    <property type="match status" value="1"/>
</dbReference>
<dbReference type="InterPro" id="IPR036047">
    <property type="entry name" value="F-box-like_dom_sf"/>
</dbReference>
<proteinExistence type="predicted"/>
<sequence>MENKSTDAAMVGVGDINQLPEECISHVISLTTPRDACVSSAVSRTSHSAADSDVTWERFLPSDCASILSRAVNLVEYASKKELYFRLCEHPLLINRGMMSFGLEKSSGAKCFMISARALSIVWGEDERYWKWIVLPESRFNACVELDRVCLLEICGKIDNKILTPHTTYAAYLIFKLAPNAWGLSNPFQRTEIILAGDIVSQHCVCLNIREREQFNPWWDRPLPGGDTEEMSDEVILPKVRGDGWLEVELGEFNSGDGIDGDVSISLTENKGGHWKNGLIIIGIEVRPKH</sequence>
<comment type="caution">
    <text evidence="2">The sequence shown here is derived from an EMBL/GenBank/DDBJ whole genome shotgun (WGS) entry which is preliminary data.</text>
</comment>
<dbReference type="AlphaFoldDB" id="A0A9Q0CED6"/>
<dbReference type="Pfam" id="PF14299">
    <property type="entry name" value="PP2"/>
    <property type="match status" value="1"/>
</dbReference>
<dbReference type="EMBL" id="JAMQYH010000003">
    <property type="protein sequence ID" value="KAJ1692401.1"/>
    <property type="molecule type" value="Genomic_DNA"/>
</dbReference>
<keyword evidence="3" id="KW-1185">Reference proteome</keyword>
<protein>
    <recommendedName>
        <fullName evidence="1">F-box domain-containing protein</fullName>
    </recommendedName>
</protein>
<dbReference type="PANTHER" id="PTHR32278">
    <property type="entry name" value="F-BOX DOMAIN-CONTAINING PROTEIN"/>
    <property type="match status" value="1"/>
</dbReference>
<name>A0A9Q0CED6_9POAL</name>
<dbReference type="InterPro" id="IPR001810">
    <property type="entry name" value="F-box_dom"/>
</dbReference>
<evidence type="ECO:0000313" key="3">
    <source>
        <dbReference type="Proteomes" id="UP001151287"/>
    </source>
</evidence>
<evidence type="ECO:0000313" key="2">
    <source>
        <dbReference type="EMBL" id="KAJ1692401.1"/>
    </source>
</evidence>
<dbReference type="SUPFAM" id="SSF81383">
    <property type="entry name" value="F-box domain"/>
    <property type="match status" value="1"/>
</dbReference>
<dbReference type="Proteomes" id="UP001151287">
    <property type="component" value="Unassembled WGS sequence"/>
</dbReference>
<dbReference type="Pfam" id="PF12937">
    <property type="entry name" value="F-box-like"/>
    <property type="match status" value="1"/>
</dbReference>
<dbReference type="OrthoDB" id="1918565at2759"/>
<reference evidence="2" key="1">
    <citation type="journal article" date="2022" name="Cell">
        <title>Repeat-based holocentromeres influence genome architecture and karyotype evolution.</title>
        <authorList>
            <person name="Hofstatter P.G."/>
            <person name="Thangavel G."/>
            <person name="Lux T."/>
            <person name="Neumann P."/>
            <person name="Vondrak T."/>
            <person name="Novak P."/>
            <person name="Zhang M."/>
            <person name="Costa L."/>
            <person name="Castellani M."/>
            <person name="Scott A."/>
            <person name="Toegelov H."/>
            <person name="Fuchs J."/>
            <person name="Mata-Sucre Y."/>
            <person name="Dias Y."/>
            <person name="Vanzela A.L.L."/>
            <person name="Huettel B."/>
            <person name="Almeida C.C.S."/>
            <person name="Simkova H."/>
            <person name="Souza G."/>
            <person name="Pedrosa-Harand A."/>
            <person name="Macas J."/>
            <person name="Mayer K.F.X."/>
            <person name="Houben A."/>
            <person name="Marques A."/>
        </authorList>
    </citation>
    <scope>NUCLEOTIDE SEQUENCE</scope>
    <source>
        <strain evidence="2">RhyBre1mFocal</strain>
    </source>
</reference>
<dbReference type="Gene3D" id="1.20.1280.50">
    <property type="match status" value="1"/>
</dbReference>
<dbReference type="CDD" id="cd22162">
    <property type="entry name" value="F-box_AtSKIP3-like"/>
    <property type="match status" value="1"/>
</dbReference>
<organism evidence="2 3">
    <name type="scientific">Rhynchospora breviuscula</name>
    <dbReference type="NCBI Taxonomy" id="2022672"/>
    <lineage>
        <taxon>Eukaryota</taxon>
        <taxon>Viridiplantae</taxon>
        <taxon>Streptophyta</taxon>
        <taxon>Embryophyta</taxon>
        <taxon>Tracheophyta</taxon>
        <taxon>Spermatophyta</taxon>
        <taxon>Magnoliopsida</taxon>
        <taxon>Liliopsida</taxon>
        <taxon>Poales</taxon>
        <taxon>Cyperaceae</taxon>
        <taxon>Cyperoideae</taxon>
        <taxon>Rhynchosporeae</taxon>
        <taxon>Rhynchospora</taxon>
    </lineage>
</organism>
<feature type="domain" description="F-box" evidence="1">
    <location>
        <begin position="16"/>
        <end position="59"/>
    </location>
</feature>
<dbReference type="InterPro" id="IPR025886">
    <property type="entry name" value="PP2-like"/>
</dbReference>
<evidence type="ECO:0000259" key="1">
    <source>
        <dbReference type="Pfam" id="PF12937"/>
    </source>
</evidence>
<accession>A0A9Q0CED6</accession>
<gene>
    <name evidence="2" type="ORF">LUZ63_009099</name>
</gene>